<dbReference type="InterPro" id="IPR036188">
    <property type="entry name" value="FAD/NAD-bd_sf"/>
</dbReference>
<evidence type="ECO:0008006" key="2">
    <source>
        <dbReference type="Google" id="ProtNLM"/>
    </source>
</evidence>
<dbReference type="Gene3D" id="3.50.50.100">
    <property type="match status" value="1"/>
</dbReference>
<dbReference type="PANTHER" id="PTHR43755">
    <property type="match status" value="1"/>
</dbReference>
<comment type="caution">
    <text evidence="1">The sequence shown here is derived from an EMBL/GenBank/DDBJ whole genome shotgun (WGS) entry which is preliminary data.</text>
</comment>
<gene>
    <name evidence="1" type="ORF">A45J_0294</name>
</gene>
<dbReference type="PANTHER" id="PTHR43755:SF1">
    <property type="entry name" value="FAD-DEPENDENT PYRIDINE NUCLEOTIDE-DISULPHIDE OXIDOREDUCTASE"/>
    <property type="match status" value="1"/>
</dbReference>
<dbReference type="AlphaFoldDB" id="A0A5J4L4Z1"/>
<dbReference type="SUPFAM" id="SSF51905">
    <property type="entry name" value="FAD/NAD(P)-binding domain"/>
    <property type="match status" value="1"/>
</dbReference>
<organism evidence="1">
    <name type="scientific">hot springs metagenome</name>
    <dbReference type="NCBI Taxonomy" id="433727"/>
    <lineage>
        <taxon>unclassified sequences</taxon>
        <taxon>metagenomes</taxon>
        <taxon>ecological metagenomes</taxon>
    </lineage>
</organism>
<protein>
    <recommendedName>
        <fullName evidence="2">FAD/NAD(P)-binding domain-containing protein</fullName>
    </recommendedName>
</protein>
<accession>A0A5J4L4Z1</accession>
<proteinExistence type="predicted"/>
<reference evidence="1" key="1">
    <citation type="submission" date="2019-10" db="EMBL/GenBank/DDBJ databases">
        <title>Metagenomic sequencing of thiosulfate-disproportionating enrichment culture.</title>
        <authorList>
            <person name="Umezawa K."/>
            <person name="Kojima H."/>
            <person name="Fukui M."/>
        </authorList>
    </citation>
    <scope>NUCLEOTIDE SEQUENCE</scope>
    <source>
        <strain evidence="1">45J</strain>
    </source>
</reference>
<sequence>MPSLPWLIIGHRRPDDIKLKVSEILKPKAIDFINEAAVRIEHDSSKVYTAKREIPYNYLVISTGPYLSFDEVQGLGHEKGYTDCTFTLDHAIKTNLSWKKLLKEPMTII</sequence>
<name>A0A5J4L4Z1_9ZZZZ</name>
<evidence type="ECO:0000313" key="1">
    <source>
        <dbReference type="EMBL" id="GER92576.1"/>
    </source>
</evidence>
<dbReference type="InterPro" id="IPR052541">
    <property type="entry name" value="SQRD"/>
</dbReference>
<dbReference type="EMBL" id="BLAB01000001">
    <property type="protein sequence ID" value="GER92576.1"/>
    <property type="molecule type" value="Genomic_DNA"/>
</dbReference>